<evidence type="ECO:0000256" key="2">
    <source>
        <dbReference type="ARBA" id="ARBA00022679"/>
    </source>
</evidence>
<dbReference type="EMBL" id="MVBK01000047">
    <property type="protein sequence ID" value="OOG24425.1"/>
    <property type="molecule type" value="Genomic_DNA"/>
</dbReference>
<comment type="caution">
    <text evidence="3">The sequence shown here is derived from an EMBL/GenBank/DDBJ whole genome shotgun (WGS) entry which is preliminary data.</text>
</comment>
<dbReference type="GO" id="GO:0005975">
    <property type="term" value="P:carbohydrate metabolic process"/>
    <property type="evidence" value="ECO:0007669"/>
    <property type="project" value="InterPro"/>
</dbReference>
<dbReference type="AlphaFoldDB" id="A0A1V3NH93"/>
<dbReference type="STRING" id="108003.B1C78_08795"/>
<evidence type="ECO:0000313" key="3">
    <source>
        <dbReference type="EMBL" id="OOG24425.1"/>
    </source>
</evidence>
<gene>
    <name evidence="3" type="ORF">B1C78_08795</name>
</gene>
<keyword evidence="4" id="KW-1185">Reference proteome</keyword>
<proteinExistence type="predicted"/>
<dbReference type="GO" id="GO:0008107">
    <property type="term" value="F:galactoside 2-alpha-L-fucosyltransferase activity"/>
    <property type="evidence" value="ECO:0007669"/>
    <property type="project" value="InterPro"/>
</dbReference>
<sequence>MPRLYFLQTSYFQHRSIIEQITPRLRIRPALLSEARQWLRGQNLEDERHKLIFVHIRRGDYISWPSREYPAVLGARWYRRAMNEMREMMIEPRFLVMTDDVYYAQDLFEHEQDVHISYNTPFVDLALMSLCDHGILSASSFAWWGGWFSRQRNDERSDGRFLAPRYWAGHRAMAWYPDGFESDWIRYIE</sequence>
<keyword evidence="1" id="KW-0328">Glycosyltransferase</keyword>
<dbReference type="Proteomes" id="UP000189462">
    <property type="component" value="Unassembled WGS sequence"/>
</dbReference>
<dbReference type="CDD" id="cd11301">
    <property type="entry name" value="Fut1_Fut2_like"/>
    <property type="match status" value="1"/>
</dbReference>
<protein>
    <recommendedName>
        <fullName evidence="5">Alpha-1,2-fucosyltransferase</fullName>
    </recommendedName>
</protein>
<dbReference type="PANTHER" id="PTHR11927:SF9">
    <property type="entry name" value="L-FUCOSYLTRANSFERASE"/>
    <property type="match status" value="1"/>
</dbReference>
<name>A0A1V3NH93_9GAMM</name>
<keyword evidence="2" id="KW-0808">Transferase</keyword>
<dbReference type="PANTHER" id="PTHR11927">
    <property type="entry name" value="GALACTOSIDE 2-L-FUCOSYLTRANSFERASE"/>
    <property type="match status" value="1"/>
</dbReference>
<dbReference type="GO" id="GO:0016020">
    <property type="term" value="C:membrane"/>
    <property type="evidence" value="ECO:0007669"/>
    <property type="project" value="InterPro"/>
</dbReference>
<accession>A0A1V3NH93</accession>
<evidence type="ECO:0008006" key="5">
    <source>
        <dbReference type="Google" id="ProtNLM"/>
    </source>
</evidence>
<organism evidence="3 4">
    <name type="scientific">Thioalkalivibrio denitrificans</name>
    <dbReference type="NCBI Taxonomy" id="108003"/>
    <lineage>
        <taxon>Bacteria</taxon>
        <taxon>Pseudomonadati</taxon>
        <taxon>Pseudomonadota</taxon>
        <taxon>Gammaproteobacteria</taxon>
        <taxon>Chromatiales</taxon>
        <taxon>Ectothiorhodospiraceae</taxon>
        <taxon>Thioalkalivibrio</taxon>
    </lineage>
</organism>
<dbReference type="InterPro" id="IPR002516">
    <property type="entry name" value="Glyco_trans_11"/>
</dbReference>
<dbReference type="Pfam" id="PF01531">
    <property type="entry name" value="Glyco_transf_11"/>
    <property type="match status" value="1"/>
</dbReference>
<evidence type="ECO:0000313" key="4">
    <source>
        <dbReference type="Proteomes" id="UP000189462"/>
    </source>
</evidence>
<reference evidence="3 4" key="1">
    <citation type="submission" date="2017-02" db="EMBL/GenBank/DDBJ databases">
        <title>Genomic diversity within the haloalkaliphilic genus Thioalkalivibrio.</title>
        <authorList>
            <person name="Ahn A.-C."/>
            <person name="Meier-Kolthoff J."/>
            <person name="Overmars L."/>
            <person name="Richter M."/>
            <person name="Woyke T."/>
            <person name="Sorokin D.Y."/>
            <person name="Muyzer G."/>
        </authorList>
    </citation>
    <scope>NUCLEOTIDE SEQUENCE [LARGE SCALE GENOMIC DNA]</scope>
    <source>
        <strain evidence="3 4">ALJD</strain>
    </source>
</reference>
<evidence type="ECO:0000256" key="1">
    <source>
        <dbReference type="ARBA" id="ARBA00022676"/>
    </source>
</evidence>